<feature type="region of interest" description="Disordered" evidence="1">
    <location>
        <begin position="1"/>
        <end position="30"/>
    </location>
</feature>
<feature type="non-terminal residue" evidence="2">
    <location>
        <position position="1"/>
    </location>
</feature>
<reference evidence="2 3" key="1">
    <citation type="journal article" date="2018" name="Nat. Ecol. Evol.">
        <title>Shark genomes provide insights into elasmobranch evolution and the origin of vertebrates.</title>
        <authorList>
            <person name="Hara Y"/>
            <person name="Yamaguchi K"/>
            <person name="Onimaru K"/>
            <person name="Kadota M"/>
            <person name="Koyanagi M"/>
            <person name="Keeley SD"/>
            <person name="Tatsumi K"/>
            <person name="Tanaka K"/>
            <person name="Motone F"/>
            <person name="Kageyama Y"/>
            <person name="Nozu R"/>
            <person name="Adachi N"/>
            <person name="Nishimura O"/>
            <person name="Nakagawa R"/>
            <person name="Tanegashima C"/>
            <person name="Kiyatake I"/>
            <person name="Matsumoto R"/>
            <person name="Murakumo K"/>
            <person name="Nishida K"/>
            <person name="Terakita A"/>
            <person name="Kuratani S"/>
            <person name="Sato K"/>
            <person name="Hyodo S Kuraku.S."/>
        </authorList>
    </citation>
    <scope>NUCLEOTIDE SEQUENCE [LARGE SCALE GENOMIC DNA]</scope>
</reference>
<comment type="caution">
    <text evidence="2">The sequence shown here is derived from an EMBL/GenBank/DDBJ whole genome shotgun (WGS) entry which is preliminary data.</text>
</comment>
<name>A0A401U2N2_CHIPU</name>
<organism evidence="2 3">
    <name type="scientific">Chiloscyllium punctatum</name>
    <name type="common">Brownbanded bambooshark</name>
    <name type="synonym">Hemiscyllium punctatum</name>
    <dbReference type="NCBI Taxonomy" id="137246"/>
    <lineage>
        <taxon>Eukaryota</taxon>
        <taxon>Metazoa</taxon>
        <taxon>Chordata</taxon>
        <taxon>Craniata</taxon>
        <taxon>Vertebrata</taxon>
        <taxon>Chondrichthyes</taxon>
        <taxon>Elasmobranchii</taxon>
        <taxon>Galeomorphii</taxon>
        <taxon>Galeoidea</taxon>
        <taxon>Orectolobiformes</taxon>
        <taxon>Hemiscylliidae</taxon>
        <taxon>Chiloscyllium</taxon>
    </lineage>
</organism>
<keyword evidence="3" id="KW-1185">Reference proteome</keyword>
<evidence type="ECO:0000313" key="3">
    <source>
        <dbReference type="Proteomes" id="UP000287033"/>
    </source>
</evidence>
<gene>
    <name evidence="2" type="ORF">chiPu_0033678</name>
</gene>
<accession>A0A401U2N2</accession>
<proteinExistence type="predicted"/>
<protein>
    <submittedName>
        <fullName evidence="2">Uncharacterized protein</fullName>
    </submittedName>
</protein>
<dbReference type="AlphaFoldDB" id="A0A401U2N2"/>
<evidence type="ECO:0000256" key="1">
    <source>
        <dbReference type="SAM" id="MobiDB-lite"/>
    </source>
</evidence>
<sequence>KGSGFAQFGRVEGTERRAEQGDQGQILRHRRFGQLKRDKVRLNQLGHEPLPLERSICAANRVRDYGLSREQEALTWIALDDASHRRAQSDLAPAGRREPRARQAELIKTHPAVARDEIGLNRHLALAACSSMNF</sequence>
<dbReference type="Proteomes" id="UP000287033">
    <property type="component" value="Unassembled WGS sequence"/>
</dbReference>
<dbReference type="EMBL" id="BEZZ01269178">
    <property type="protein sequence ID" value="GCC49143.1"/>
    <property type="molecule type" value="Genomic_DNA"/>
</dbReference>
<evidence type="ECO:0000313" key="2">
    <source>
        <dbReference type="EMBL" id="GCC49143.1"/>
    </source>
</evidence>